<dbReference type="Proteomes" id="UP001497623">
    <property type="component" value="Unassembled WGS sequence"/>
</dbReference>
<dbReference type="InterPro" id="IPR018790">
    <property type="entry name" value="DUF2358"/>
</dbReference>
<name>A0AAV2QB67_MEGNR</name>
<organism evidence="1 2">
    <name type="scientific">Meganyctiphanes norvegica</name>
    <name type="common">Northern krill</name>
    <name type="synonym">Thysanopoda norvegica</name>
    <dbReference type="NCBI Taxonomy" id="48144"/>
    <lineage>
        <taxon>Eukaryota</taxon>
        <taxon>Metazoa</taxon>
        <taxon>Ecdysozoa</taxon>
        <taxon>Arthropoda</taxon>
        <taxon>Crustacea</taxon>
        <taxon>Multicrustacea</taxon>
        <taxon>Malacostraca</taxon>
        <taxon>Eumalacostraca</taxon>
        <taxon>Eucarida</taxon>
        <taxon>Euphausiacea</taxon>
        <taxon>Euphausiidae</taxon>
        <taxon>Meganyctiphanes</taxon>
    </lineage>
</organism>
<gene>
    <name evidence="1" type="ORF">MNOR_LOCUS10836</name>
</gene>
<accession>A0AAV2QB67</accession>
<evidence type="ECO:0008006" key="3">
    <source>
        <dbReference type="Google" id="ProtNLM"/>
    </source>
</evidence>
<dbReference type="PANTHER" id="PTHR31094">
    <property type="entry name" value="RIKEN CDNA 2310061I04 GENE"/>
    <property type="match status" value="1"/>
</dbReference>
<reference evidence="1 2" key="1">
    <citation type="submission" date="2024-05" db="EMBL/GenBank/DDBJ databases">
        <authorList>
            <person name="Wallberg A."/>
        </authorList>
    </citation>
    <scope>NUCLEOTIDE SEQUENCE [LARGE SCALE GENOMIC DNA]</scope>
</reference>
<evidence type="ECO:0000313" key="1">
    <source>
        <dbReference type="EMBL" id="CAL4079083.1"/>
    </source>
</evidence>
<keyword evidence="2" id="KW-1185">Reference proteome</keyword>
<dbReference type="Pfam" id="PF10184">
    <property type="entry name" value="DUF2358"/>
    <property type="match status" value="1"/>
</dbReference>
<feature type="non-terminal residue" evidence="1">
    <location>
        <position position="455"/>
    </location>
</feature>
<proteinExistence type="predicted"/>
<evidence type="ECO:0000313" key="2">
    <source>
        <dbReference type="Proteomes" id="UP001497623"/>
    </source>
</evidence>
<protein>
    <recommendedName>
        <fullName evidence="3">EOG090X09QP</fullName>
    </recommendedName>
</protein>
<dbReference type="PANTHER" id="PTHR31094:SF2">
    <property type="entry name" value="RIKEN CDNA 2310061I04 GENE"/>
    <property type="match status" value="1"/>
</dbReference>
<dbReference type="EMBL" id="CAXKWB010005571">
    <property type="protein sequence ID" value="CAL4079083.1"/>
    <property type="molecule type" value="Genomic_DNA"/>
</dbReference>
<comment type="caution">
    <text evidence="1">The sequence shown here is derived from an EMBL/GenBank/DDBJ whole genome shotgun (WGS) entry which is preliminary data.</text>
</comment>
<sequence length="455" mass="50580">MSGCLRSLKMGLPPRVVSAGRIKAEVSSGRRSSAVLASVFSAPSSPCHISYPSDLPLIDNQGSESATSCPEITYNQARQSLWETCQLLHLKQTESLKSQLLSEGCVTEDSCHSYDPLGIVANSLDTAIHNKESNVVESNIKTFRLPPNALWYPLGSRRMGSEILYSVAYSDFESKAMNLLESNTASQNLEENSNAKNLNPIVLHSDATNANPCDMKTFLASFSNNEENIAMSTLQSSQESSPALNPTGKPNAEQLSKVLDSLSEYLPKLFLQPMDYTIYSQDLVFENRIRGTRTVGLFPYVKQVALLRTVGHLRFAYVKFQILKITKHPEDSTIKVRWRITGISGLKALFQFWKIRLWDWKTVTSQMENWHDGFSIFHVGGDGLVYKHIADSMMPDEEQLVQKGPLAAKLAALLGLMPRPSLSDANALPVSFLQILEEEHGEDTLPIQLMLPLEK</sequence>
<dbReference type="AlphaFoldDB" id="A0AAV2QB67"/>